<evidence type="ECO:0000256" key="6">
    <source>
        <dbReference type="PROSITE-ProRule" id="PRU01023"/>
    </source>
</evidence>
<reference evidence="9 10" key="1">
    <citation type="journal article" date="2017" name="BMC Genomics">
        <title>Comparative genomic and phylogenomic analyses of the Bifidobacteriaceae family.</title>
        <authorList>
            <person name="Lugli G.A."/>
            <person name="Milani C."/>
            <person name="Turroni F."/>
            <person name="Duranti S."/>
            <person name="Mancabelli L."/>
            <person name="Mangifesta M."/>
            <person name="Ferrario C."/>
            <person name="Modesto M."/>
            <person name="Mattarelli P."/>
            <person name="Jiri K."/>
            <person name="van Sinderen D."/>
            <person name="Ventura M."/>
        </authorList>
    </citation>
    <scope>NUCLEOTIDE SEQUENCE [LARGE SCALE GENOMIC DNA]</scope>
    <source>
        <strain evidence="9 10">DSM 24742</strain>
    </source>
</reference>
<comment type="caution">
    <text evidence="9">The sequence shown here is derived from an EMBL/GenBank/DDBJ whole genome shotgun (WGS) entry which is preliminary data.</text>
</comment>
<evidence type="ECO:0000256" key="3">
    <source>
        <dbReference type="ARBA" id="ARBA00022679"/>
    </source>
</evidence>
<dbReference type="Proteomes" id="UP000216725">
    <property type="component" value="Unassembled WGS sequence"/>
</dbReference>
<feature type="compositionally biased region" description="Basic residues" evidence="7">
    <location>
        <begin position="31"/>
        <end position="47"/>
    </location>
</feature>
<dbReference type="GO" id="GO:0003723">
    <property type="term" value="F:RNA binding"/>
    <property type="evidence" value="ECO:0007669"/>
    <property type="project" value="UniProtKB-UniRule"/>
</dbReference>
<keyword evidence="2 6" id="KW-0489">Methyltransferase</keyword>
<evidence type="ECO:0000313" key="10">
    <source>
        <dbReference type="Proteomes" id="UP000216725"/>
    </source>
</evidence>
<evidence type="ECO:0000313" key="9">
    <source>
        <dbReference type="EMBL" id="OZG51551.1"/>
    </source>
</evidence>
<organism evidence="9 10">
    <name type="scientific">Pseudoscardovia radai</name>
    <dbReference type="NCBI Taxonomy" id="987066"/>
    <lineage>
        <taxon>Bacteria</taxon>
        <taxon>Bacillati</taxon>
        <taxon>Actinomycetota</taxon>
        <taxon>Actinomycetes</taxon>
        <taxon>Bifidobacteriales</taxon>
        <taxon>Bifidobacteriaceae</taxon>
        <taxon>Pseudoscardovia</taxon>
    </lineage>
</organism>
<keyword evidence="10" id="KW-1185">Reference proteome</keyword>
<feature type="compositionally biased region" description="Basic and acidic residues" evidence="7">
    <location>
        <begin position="17"/>
        <end position="29"/>
    </location>
</feature>
<evidence type="ECO:0000256" key="2">
    <source>
        <dbReference type="ARBA" id="ARBA00022603"/>
    </source>
</evidence>
<keyword evidence="3 6" id="KW-0808">Transferase</keyword>
<feature type="domain" description="SAM-dependent MTase RsmB/NOP-type" evidence="8">
    <location>
        <begin position="273"/>
        <end position="555"/>
    </location>
</feature>
<feature type="binding site" evidence="6">
    <location>
        <begin position="365"/>
        <end position="371"/>
    </location>
    <ligand>
        <name>S-adenosyl-L-methionine</name>
        <dbReference type="ChEBI" id="CHEBI:59789"/>
    </ligand>
</feature>
<dbReference type="InterPro" id="IPR049560">
    <property type="entry name" value="MeTrfase_RsmB-F_NOP2_cat"/>
</dbReference>
<dbReference type="PANTHER" id="PTHR22807">
    <property type="entry name" value="NOP2 YEAST -RELATED NOL1/NOP2/FMU SUN DOMAIN-CONTAINING"/>
    <property type="match status" value="1"/>
</dbReference>
<dbReference type="PROSITE" id="PS51686">
    <property type="entry name" value="SAM_MT_RSMB_NOP"/>
    <property type="match status" value="1"/>
</dbReference>
<evidence type="ECO:0000256" key="1">
    <source>
        <dbReference type="ARBA" id="ARBA00007494"/>
    </source>
</evidence>
<keyword evidence="5 6" id="KW-0694">RNA-binding</keyword>
<evidence type="ECO:0000259" key="8">
    <source>
        <dbReference type="PROSITE" id="PS51686"/>
    </source>
</evidence>
<dbReference type="SUPFAM" id="SSF48013">
    <property type="entry name" value="NusB-like"/>
    <property type="match status" value="1"/>
</dbReference>
<comment type="similarity">
    <text evidence="1 6">Belongs to the class I-like SAM-binding methyltransferase superfamily. RsmB/NOP family.</text>
</comment>
<dbReference type="RefSeq" id="WP_211280483.1">
    <property type="nucleotide sequence ID" value="NZ_MWWR01000007.1"/>
</dbReference>
<dbReference type="Gene3D" id="1.10.940.10">
    <property type="entry name" value="NusB-like"/>
    <property type="match status" value="1"/>
</dbReference>
<name>A0A261EXH1_9BIFI</name>
<dbReference type="PRINTS" id="PR02008">
    <property type="entry name" value="RCMTFAMILY"/>
</dbReference>
<dbReference type="GO" id="GO:0008173">
    <property type="term" value="F:RNA methyltransferase activity"/>
    <property type="evidence" value="ECO:0007669"/>
    <property type="project" value="InterPro"/>
</dbReference>
<proteinExistence type="inferred from homology"/>
<keyword evidence="4 6" id="KW-0949">S-adenosyl-L-methionine</keyword>
<dbReference type="SUPFAM" id="SSF53335">
    <property type="entry name" value="S-adenosyl-L-methionine-dependent methyltransferases"/>
    <property type="match status" value="1"/>
</dbReference>
<dbReference type="InterPro" id="IPR018314">
    <property type="entry name" value="RsmB/NOL1/NOP2-like_CS"/>
</dbReference>
<dbReference type="AlphaFoldDB" id="A0A261EXH1"/>
<feature type="binding site" evidence="6">
    <location>
        <position position="390"/>
    </location>
    <ligand>
        <name>S-adenosyl-L-methionine</name>
        <dbReference type="ChEBI" id="CHEBI:59789"/>
    </ligand>
</feature>
<dbReference type="InterPro" id="IPR001678">
    <property type="entry name" value="MeTrfase_RsmB-F_NOP2_dom"/>
</dbReference>
<feature type="active site" description="Nucleophile" evidence="6">
    <location>
        <position position="489"/>
    </location>
</feature>
<feature type="region of interest" description="Disordered" evidence="7">
    <location>
        <begin position="1"/>
        <end position="65"/>
    </location>
</feature>
<protein>
    <submittedName>
        <fullName evidence="9">16S rRNA methyltransferase</fullName>
    </submittedName>
</protein>
<gene>
    <name evidence="9" type="ORF">PSRA_0948</name>
</gene>
<dbReference type="PANTHER" id="PTHR22807:SF53">
    <property type="entry name" value="RIBOSOMAL RNA SMALL SUBUNIT METHYLTRANSFERASE B-RELATED"/>
    <property type="match status" value="1"/>
</dbReference>
<evidence type="ECO:0000256" key="4">
    <source>
        <dbReference type="ARBA" id="ARBA00022691"/>
    </source>
</evidence>
<dbReference type="PROSITE" id="PS01153">
    <property type="entry name" value="NOL1_NOP2_SUN"/>
    <property type="match status" value="1"/>
</dbReference>
<dbReference type="GO" id="GO:0001510">
    <property type="term" value="P:RNA methylation"/>
    <property type="evidence" value="ECO:0007669"/>
    <property type="project" value="InterPro"/>
</dbReference>
<dbReference type="Gene3D" id="3.40.50.150">
    <property type="entry name" value="Vaccinia Virus protein VP39"/>
    <property type="match status" value="1"/>
</dbReference>
<dbReference type="Pfam" id="PF01029">
    <property type="entry name" value="NusB"/>
    <property type="match status" value="1"/>
</dbReference>
<feature type="binding site" evidence="6">
    <location>
        <position position="418"/>
    </location>
    <ligand>
        <name>S-adenosyl-L-methionine</name>
        <dbReference type="ChEBI" id="CHEBI:59789"/>
    </ligand>
</feature>
<dbReference type="InterPro" id="IPR029063">
    <property type="entry name" value="SAM-dependent_MTases_sf"/>
</dbReference>
<feature type="binding site" evidence="6">
    <location>
        <position position="436"/>
    </location>
    <ligand>
        <name>S-adenosyl-L-methionine</name>
        <dbReference type="ChEBI" id="CHEBI:59789"/>
    </ligand>
</feature>
<dbReference type="InterPro" id="IPR006027">
    <property type="entry name" value="NusB_RsmB_TIM44"/>
</dbReference>
<evidence type="ECO:0000256" key="7">
    <source>
        <dbReference type="SAM" id="MobiDB-lite"/>
    </source>
</evidence>
<sequence length="556" mass="59130">MTEPHDGFAHGGAGNDGGKHDGGKHDGSRHSAPRRGSGRPGRGRGAHRGVAPHDATPRDTPRNNPRVVAYDILTDVLAKDAYANLLTPRLLSGRDMPERNRAFATDLVYGTLRWMRLLDAIVAAAAKRPREAIDGATLTVLRLGAYQSLFLGVPDHAAVSQSVSLARRRVGAHAGGFVNAVMHRVVARGLKEWQSIVTSRIPRDHAAERLGVRWSHPDWIVQALDASWRASGYDDAAWRHVAEGADGAAEGAAPGAAPRATSDVALGSAIDALLERDNEPPSVTLVARPGLVTRDEIIAALPHTAQHELGLWSPYALRVHGVTPERLAAVRGHRAGVEDEGSQLAALALAACPLDGPDTAWLDMCAGPGGKTALLASIAAGRHATVTANEPTHHRADLVRENVSALPDGVIDDVLELDGRMLGQMFPGRFDRVLVDAPCSGLGALRRRPEARWRKDEADLTALTQLQLGLLESALRAVRPGGVVAYVTCSPALPETTQIVDAALEGHPEAERCDATAVLHGVNPGIPLPARPGDVQLFGHVHDTDQMFISLLRRTA</sequence>
<dbReference type="InterPro" id="IPR023267">
    <property type="entry name" value="RCMT"/>
</dbReference>
<dbReference type="EMBL" id="MWWR01000007">
    <property type="protein sequence ID" value="OZG51551.1"/>
    <property type="molecule type" value="Genomic_DNA"/>
</dbReference>
<dbReference type="CDD" id="cd02440">
    <property type="entry name" value="AdoMet_MTases"/>
    <property type="match status" value="1"/>
</dbReference>
<dbReference type="Pfam" id="PF01189">
    <property type="entry name" value="Methyltr_RsmB-F"/>
    <property type="match status" value="1"/>
</dbReference>
<evidence type="ECO:0000256" key="5">
    <source>
        <dbReference type="ARBA" id="ARBA00022884"/>
    </source>
</evidence>
<accession>A0A261EXH1</accession>
<dbReference type="InterPro" id="IPR035926">
    <property type="entry name" value="NusB-like_sf"/>
</dbReference>
<dbReference type="GO" id="GO:0006355">
    <property type="term" value="P:regulation of DNA-templated transcription"/>
    <property type="evidence" value="ECO:0007669"/>
    <property type="project" value="InterPro"/>
</dbReference>